<comment type="similarity">
    <text evidence="1">Belongs to the KXD1 family.</text>
</comment>
<gene>
    <name evidence="4" type="ORF">RB653_006803</name>
</gene>
<dbReference type="InterPro" id="IPR039843">
    <property type="entry name" value="KXD1-like"/>
</dbReference>
<comment type="caution">
    <text evidence="4">The sequence shown here is derived from an EMBL/GenBank/DDBJ whole genome shotgun (WGS) entry which is preliminary data.</text>
</comment>
<feature type="domain" description="KxDL" evidence="3">
    <location>
        <begin position="33"/>
        <end position="123"/>
    </location>
</feature>
<protein>
    <recommendedName>
        <fullName evidence="3">KxDL domain-containing protein</fullName>
    </recommendedName>
</protein>
<reference evidence="4 5" key="1">
    <citation type="submission" date="2023-11" db="EMBL/GenBank/DDBJ databases">
        <title>Dfirmibasis_genome.</title>
        <authorList>
            <person name="Edelbroek B."/>
            <person name="Kjellin J."/>
            <person name="Jerlstrom-Hultqvist J."/>
            <person name="Soderbom F."/>
        </authorList>
    </citation>
    <scope>NUCLEOTIDE SEQUENCE [LARGE SCALE GENOMIC DNA]</scope>
    <source>
        <strain evidence="4 5">TNS-C-14</strain>
    </source>
</reference>
<evidence type="ECO:0000313" key="4">
    <source>
        <dbReference type="EMBL" id="KAK5575670.1"/>
    </source>
</evidence>
<name>A0AAN7U063_9MYCE</name>
<evidence type="ECO:0000313" key="5">
    <source>
        <dbReference type="Proteomes" id="UP001344447"/>
    </source>
</evidence>
<proteinExistence type="inferred from homology"/>
<evidence type="ECO:0000256" key="2">
    <source>
        <dbReference type="SAM" id="MobiDB-lite"/>
    </source>
</evidence>
<organism evidence="4 5">
    <name type="scientific">Dictyostelium firmibasis</name>
    <dbReference type="NCBI Taxonomy" id="79012"/>
    <lineage>
        <taxon>Eukaryota</taxon>
        <taxon>Amoebozoa</taxon>
        <taxon>Evosea</taxon>
        <taxon>Eumycetozoa</taxon>
        <taxon>Dictyostelia</taxon>
        <taxon>Dictyosteliales</taxon>
        <taxon>Dictyosteliaceae</taxon>
        <taxon>Dictyostelium</taxon>
    </lineage>
</organism>
<sequence length="141" mass="16574">MNDENHQQNNDNPIGSNDSKPITTSSETLTNQMLSLTNQNDVTNILNLQTEISSINIFDFIRLKKQYETNHMLSHFNEYSSQKYNQMSGDFEKHTKMLKEMKKDLDYIFKKTRNLQILLNEKFQIPGISDQYNGEDEEDED</sequence>
<evidence type="ECO:0000256" key="1">
    <source>
        <dbReference type="ARBA" id="ARBA00005913"/>
    </source>
</evidence>
<evidence type="ECO:0000259" key="3">
    <source>
        <dbReference type="Pfam" id="PF10241"/>
    </source>
</evidence>
<dbReference type="AlphaFoldDB" id="A0AAN7U063"/>
<dbReference type="PANTHER" id="PTHR13511:SF0">
    <property type="entry name" value="KXDL MOTIF-CONTAINING PROTEIN 1"/>
    <property type="match status" value="1"/>
</dbReference>
<dbReference type="InterPro" id="IPR019371">
    <property type="entry name" value="KxDL_dom"/>
</dbReference>
<dbReference type="GO" id="GO:0099078">
    <property type="term" value="C:BORC complex"/>
    <property type="evidence" value="ECO:0007669"/>
    <property type="project" value="TreeGrafter"/>
</dbReference>
<dbReference type="EMBL" id="JAVFKY010000005">
    <property type="protein sequence ID" value="KAK5575670.1"/>
    <property type="molecule type" value="Genomic_DNA"/>
</dbReference>
<keyword evidence="5" id="KW-1185">Reference proteome</keyword>
<feature type="region of interest" description="Disordered" evidence="2">
    <location>
        <begin position="1"/>
        <end position="24"/>
    </location>
</feature>
<feature type="compositionally biased region" description="Polar residues" evidence="2">
    <location>
        <begin position="7"/>
        <end position="24"/>
    </location>
</feature>
<dbReference type="PANTHER" id="PTHR13511">
    <property type="entry name" value="KXDL MOTIF-CONTAINING PROTEIN 1"/>
    <property type="match status" value="1"/>
</dbReference>
<accession>A0AAN7U063</accession>
<dbReference type="GO" id="GO:0032418">
    <property type="term" value="P:lysosome localization"/>
    <property type="evidence" value="ECO:0007669"/>
    <property type="project" value="TreeGrafter"/>
</dbReference>
<dbReference type="Proteomes" id="UP001344447">
    <property type="component" value="Unassembled WGS sequence"/>
</dbReference>
<dbReference type="Pfam" id="PF10241">
    <property type="entry name" value="KxDL"/>
    <property type="match status" value="1"/>
</dbReference>